<dbReference type="RefSeq" id="WP_349117942.1">
    <property type="nucleotide sequence ID" value="NZ_JBBMFM010000014.1"/>
</dbReference>
<gene>
    <name evidence="1" type="ORF">WMQ36_05835</name>
</gene>
<dbReference type="Proteomes" id="UP001454086">
    <property type="component" value="Unassembled WGS sequence"/>
</dbReference>
<protein>
    <submittedName>
        <fullName evidence="1">Uncharacterized protein</fullName>
    </submittedName>
</protein>
<reference evidence="1 2" key="1">
    <citation type="submission" date="2024-03" db="EMBL/GenBank/DDBJ databases">
        <title>Human intestinal bacterial collection.</title>
        <authorList>
            <person name="Pauvert C."/>
            <person name="Hitch T.C.A."/>
            <person name="Clavel T."/>
        </authorList>
    </citation>
    <scope>NUCLEOTIDE SEQUENCE [LARGE SCALE GENOMIC DNA]</scope>
    <source>
        <strain evidence="1 2">CLA-SR-H021</strain>
    </source>
</reference>
<name>A0ABV1D271_9FIRM</name>
<accession>A0ABV1D271</accession>
<dbReference type="EMBL" id="JBBMFM010000014">
    <property type="protein sequence ID" value="MEQ2424489.1"/>
    <property type="molecule type" value="Genomic_DNA"/>
</dbReference>
<proteinExistence type="predicted"/>
<sequence length="300" mass="32437">MAKLALHKFGSQANLDDLTAMPEDVLEGNIFLGKGSEEKQTGTLPDKKSPTIILPANGEINLEPGYYSGGKVTQNIETFNAQTIGPGAKQITVKIAGKYGNGNITVKPVKNLTPSVIKKGEYVAGVGPGLWEGYVNEDPYTPYLFGTFYGSQGITYFRYTTYRQGTGTVKLARDHIEASAGSGQTVAFVFDLPINLTNVKSVTVQMSGTGKVCKVMVCRNRVENYIEEAYQSGSSVQYRYNPNLGDILLDGSIGRSSSSGAEWEQEKTFTLSGITGNAYLYIGASGAAFDYNLYLARFNL</sequence>
<evidence type="ECO:0000313" key="2">
    <source>
        <dbReference type="Proteomes" id="UP001454086"/>
    </source>
</evidence>
<evidence type="ECO:0000313" key="1">
    <source>
        <dbReference type="EMBL" id="MEQ2424489.1"/>
    </source>
</evidence>
<comment type="caution">
    <text evidence="1">The sequence shown here is derived from an EMBL/GenBank/DDBJ whole genome shotgun (WGS) entry which is preliminary data.</text>
</comment>
<keyword evidence="2" id="KW-1185">Reference proteome</keyword>
<organism evidence="1 2">
    <name type="scientific">Enterocloster hominis</name>
    <name type="common">ex Hitch et al. 2024</name>
    <dbReference type="NCBI Taxonomy" id="1917870"/>
    <lineage>
        <taxon>Bacteria</taxon>
        <taxon>Bacillati</taxon>
        <taxon>Bacillota</taxon>
        <taxon>Clostridia</taxon>
        <taxon>Lachnospirales</taxon>
        <taxon>Lachnospiraceae</taxon>
        <taxon>Enterocloster</taxon>
    </lineage>
</organism>